<gene>
    <name evidence="1" type="ORF">D8674_035144</name>
</gene>
<reference evidence="1 2" key="3">
    <citation type="submission" date="2019-11" db="EMBL/GenBank/DDBJ databases">
        <title>A de novo genome assembly of a pear dwarfing rootstock.</title>
        <authorList>
            <person name="Wang F."/>
            <person name="Wang J."/>
            <person name="Li S."/>
            <person name="Zhang Y."/>
            <person name="Fang M."/>
            <person name="Ma L."/>
            <person name="Zhao Y."/>
            <person name="Jiang S."/>
        </authorList>
    </citation>
    <scope>NUCLEOTIDE SEQUENCE [LARGE SCALE GENOMIC DNA]</scope>
    <source>
        <strain evidence="1">S2</strain>
        <tissue evidence="1">Leaf</tissue>
    </source>
</reference>
<dbReference type="AlphaFoldDB" id="A0A5N5GC11"/>
<evidence type="ECO:0000313" key="2">
    <source>
        <dbReference type="Proteomes" id="UP000327157"/>
    </source>
</evidence>
<dbReference type="GO" id="GO:0016779">
    <property type="term" value="F:nucleotidyltransferase activity"/>
    <property type="evidence" value="ECO:0007669"/>
    <property type="project" value="UniProtKB-KW"/>
</dbReference>
<reference evidence="2" key="2">
    <citation type="submission" date="2019-10" db="EMBL/GenBank/DDBJ databases">
        <title>A de novo genome assembly of a pear dwarfing rootstock.</title>
        <authorList>
            <person name="Wang F."/>
            <person name="Wang J."/>
            <person name="Li S."/>
            <person name="Zhang Y."/>
            <person name="Fang M."/>
            <person name="Ma L."/>
            <person name="Zhao Y."/>
            <person name="Jiang S."/>
        </authorList>
    </citation>
    <scope>NUCLEOTIDE SEQUENCE [LARGE SCALE GENOMIC DNA]</scope>
</reference>
<evidence type="ECO:0000313" key="1">
    <source>
        <dbReference type="EMBL" id="KAB2612828.1"/>
    </source>
</evidence>
<keyword evidence="2" id="KW-1185">Reference proteome</keyword>
<comment type="caution">
    <text evidence="1">The sequence shown here is derived from an EMBL/GenBank/DDBJ whole genome shotgun (WGS) entry which is preliminary data.</text>
</comment>
<sequence>MVAWRPDRCSKLLGFWRAGEEEVRRQKAKGRGKKTGSNSNICLAMLCLPHFFMTDDIRYPPKEGEERRGEIIASNLTPIILFFGHPPPIPFLLQQSRLVILCRKQHRFLRTTCRDGRRRFRKSRPAIV</sequence>
<dbReference type="EMBL" id="SMOL01000458">
    <property type="protein sequence ID" value="KAB2612828.1"/>
    <property type="molecule type" value="Genomic_DNA"/>
</dbReference>
<proteinExistence type="predicted"/>
<keyword evidence="1" id="KW-0808">Transferase</keyword>
<dbReference type="Proteomes" id="UP000327157">
    <property type="component" value="Chromosome 9"/>
</dbReference>
<organism evidence="1 2">
    <name type="scientific">Pyrus ussuriensis x Pyrus communis</name>
    <dbReference type="NCBI Taxonomy" id="2448454"/>
    <lineage>
        <taxon>Eukaryota</taxon>
        <taxon>Viridiplantae</taxon>
        <taxon>Streptophyta</taxon>
        <taxon>Embryophyta</taxon>
        <taxon>Tracheophyta</taxon>
        <taxon>Spermatophyta</taxon>
        <taxon>Magnoliopsida</taxon>
        <taxon>eudicotyledons</taxon>
        <taxon>Gunneridae</taxon>
        <taxon>Pentapetalae</taxon>
        <taxon>rosids</taxon>
        <taxon>fabids</taxon>
        <taxon>Rosales</taxon>
        <taxon>Rosaceae</taxon>
        <taxon>Amygdaloideae</taxon>
        <taxon>Maleae</taxon>
        <taxon>Pyrus</taxon>
    </lineage>
</organism>
<protein>
    <submittedName>
        <fullName evidence="1">Glucose-1-phosphate adenylyltransferase large subunit 1</fullName>
    </submittedName>
</protein>
<accession>A0A5N5GC11</accession>
<name>A0A5N5GC11_9ROSA</name>
<keyword evidence="1" id="KW-0548">Nucleotidyltransferase</keyword>
<reference evidence="1 2" key="1">
    <citation type="submission" date="2019-09" db="EMBL/GenBank/DDBJ databases">
        <authorList>
            <person name="Ou C."/>
        </authorList>
    </citation>
    <scope>NUCLEOTIDE SEQUENCE [LARGE SCALE GENOMIC DNA]</scope>
    <source>
        <strain evidence="1">S2</strain>
        <tissue evidence="1">Leaf</tissue>
    </source>
</reference>